<reference evidence="2 3" key="1">
    <citation type="submission" date="2019-09" db="EMBL/GenBank/DDBJ databases">
        <authorList>
            <person name="Ou C."/>
        </authorList>
    </citation>
    <scope>NUCLEOTIDE SEQUENCE [LARGE SCALE GENOMIC DNA]</scope>
    <source>
        <strain evidence="2">S2</strain>
        <tissue evidence="2">Leaf</tissue>
    </source>
</reference>
<keyword evidence="3" id="KW-1185">Reference proteome</keyword>
<evidence type="ECO:0000313" key="3">
    <source>
        <dbReference type="Proteomes" id="UP000327157"/>
    </source>
</evidence>
<dbReference type="Proteomes" id="UP000327157">
    <property type="component" value="Chromosome 4"/>
</dbReference>
<evidence type="ECO:0000313" key="2">
    <source>
        <dbReference type="EMBL" id="KAB2622428.1"/>
    </source>
</evidence>
<proteinExistence type="predicted"/>
<dbReference type="AlphaFoldDB" id="A0A5N5H4E1"/>
<gene>
    <name evidence="2" type="ORF">D8674_024610</name>
</gene>
<organism evidence="2 3">
    <name type="scientific">Pyrus ussuriensis x Pyrus communis</name>
    <dbReference type="NCBI Taxonomy" id="2448454"/>
    <lineage>
        <taxon>Eukaryota</taxon>
        <taxon>Viridiplantae</taxon>
        <taxon>Streptophyta</taxon>
        <taxon>Embryophyta</taxon>
        <taxon>Tracheophyta</taxon>
        <taxon>Spermatophyta</taxon>
        <taxon>Magnoliopsida</taxon>
        <taxon>eudicotyledons</taxon>
        <taxon>Gunneridae</taxon>
        <taxon>Pentapetalae</taxon>
        <taxon>rosids</taxon>
        <taxon>fabids</taxon>
        <taxon>Rosales</taxon>
        <taxon>Rosaceae</taxon>
        <taxon>Amygdaloideae</taxon>
        <taxon>Maleae</taxon>
        <taxon>Pyrus</taxon>
    </lineage>
</organism>
<protein>
    <submittedName>
        <fullName evidence="2">Uncharacterized protein</fullName>
    </submittedName>
</protein>
<reference evidence="3" key="2">
    <citation type="submission" date="2019-10" db="EMBL/GenBank/DDBJ databases">
        <title>A de novo genome assembly of a pear dwarfing rootstock.</title>
        <authorList>
            <person name="Wang F."/>
            <person name="Wang J."/>
            <person name="Li S."/>
            <person name="Zhang Y."/>
            <person name="Fang M."/>
            <person name="Ma L."/>
            <person name="Zhao Y."/>
            <person name="Jiang S."/>
        </authorList>
    </citation>
    <scope>NUCLEOTIDE SEQUENCE [LARGE SCALE GENOMIC DNA]</scope>
</reference>
<reference evidence="2 3" key="3">
    <citation type="submission" date="2019-11" db="EMBL/GenBank/DDBJ databases">
        <title>A de novo genome assembly of a pear dwarfing rootstock.</title>
        <authorList>
            <person name="Wang F."/>
            <person name="Wang J."/>
            <person name="Li S."/>
            <person name="Zhang Y."/>
            <person name="Fang M."/>
            <person name="Ma L."/>
            <person name="Zhao Y."/>
            <person name="Jiang S."/>
        </authorList>
    </citation>
    <scope>NUCLEOTIDE SEQUENCE [LARGE SCALE GENOMIC DNA]</scope>
    <source>
        <strain evidence="2">S2</strain>
        <tissue evidence="2">Leaf</tissue>
    </source>
</reference>
<evidence type="ECO:0000256" key="1">
    <source>
        <dbReference type="SAM" id="MobiDB-lite"/>
    </source>
</evidence>
<name>A0A5N5H4E1_9ROSA</name>
<feature type="region of interest" description="Disordered" evidence="1">
    <location>
        <begin position="157"/>
        <end position="194"/>
    </location>
</feature>
<accession>A0A5N5H4E1</accession>
<sequence>MTTNSKRPWNNPHSELYTPSLKKHLEQYFEKFNVPQKLSMEDKLSKLLESTELYIERTNQEFQIQPLINYGKRYDDEEEIGAETEEQSAIYVPPEPFPTGLDECTRIDMLEAVHSKSVYQTSYDQLLTTMTILDSEQLATDQKIWSSGFVLGFEKKREEESSHGFGLEAIEKRGEELNSQGVKNEEMSNGMLKS</sequence>
<dbReference type="EMBL" id="SMOL01000231">
    <property type="protein sequence ID" value="KAB2622428.1"/>
    <property type="molecule type" value="Genomic_DNA"/>
</dbReference>
<comment type="caution">
    <text evidence="2">The sequence shown here is derived from an EMBL/GenBank/DDBJ whole genome shotgun (WGS) entry which is preliminary data.</text>
</comment>